<dbReference type="Gene3D" id="3.40.50.300">
    <property type="entry name" value="P-loop containing nucleotide triphosphate hydrolases"/>
    <property type="match status" value="2"/>
</dbReference>
<evidence type="ECO:0000259" key="16">
    <source>
        <dbReference type="PROSITE" id="PS51217"/>
    </source>
</evidence>
<evidence type="ECO:0000256" key="14">
    <source>
        <dbReference type="SAM" id="MobiDB-lite"/>
    </source>
</evidence>
<dbReference type="Gene3D" id="3.90.320.10">
    <property type="match status" value="1"/>
</dbReference>
<evidence type="ECO:0000256" key="11">
    <source>
        <dbReference type="ARBA" id="ARBA00034617"/>
    </source>
</evidence>
<dbReference type="GO" id="GO:0004527">
    <property type="term" value="F:exonuclease activity"/>
    <property type="evidence" value="ECO:0007669"/>
    <property type="project" value="UniProtKB-KW"/>
</dbReference>
<evidence type="ECO:0000256" key="6">
    <source>
        <dbReference type="ARBA" id="ARBA00022839"/>
    </source>
</evidence>
<accession>A0A3B0SDG9</accession>
<dbReference type="AlphaFoldDB" id="A0A3B0SDG9"/>
<keyword evidence="8" id="KW-0238">DNA-binding</keyword>
<evidence type="ECO:0000259" key="15">
    <source>
        <dbReference type="PROSITE" id="PS51198"/>
    </source>
</evidence>
<dbReference type="PANTHER" id="PTHR11070">
    <property type="entry name" value="UVRD / RECB / PCRA DNA HELICASE FAMILY MEMBER"/>
    <property type="match status" value="1"/>
</dbReference>
<name>A0A3B0SDG9_9ZZZZ</name>
<evidence type="ECO:0000256" key="7">
    <source>
        <dbReference type="ARBA" id="ARBA00022840"/>
    </source>
</evidence>
<evidence type="ECO:0000256" key="9">
    <source>
        <dbReference type="ARBA" id="ARBA00023204"/>
    </source>
</evidence>
<dbReference type="PROSITE" id="PS51217">
    <property type="entry name" value="UVRD_HELICASE_CTER"/>
    <property type="match status" value="1"/>
</dbReference>
<dbReference type="Pfam" id="PF00580">
    <property type="entry name" value="UvrD-helicase"/>
    <property type="match status" value="1"/>
</dbReference>
<evidence type="ECO:0000256" key="2">
    <source>
        <dbReference type="ARBA" id="ARBA00022741"/>
    </source>
</evidence>
<dbReference type="GO" id="GO:0003677">
    <property type="term" value="F:DNA binding"/>
    <property type="evidence" value="ECO:0007669"/>
    <property type="project" value="UniProtKB-KW"/>
</dbReference>
<dbReference type="InterPro" id="IPR027417">
    <property type="entry name" value="P-loop_NTPase"/>
</dbReference>
<protein>
    <recommendedName>
        <fullName evidence="12">DNA 3'-5' helicase</fullName>
        <ecNumber evidence="12">5.6.2.4</ecNumber>
    </recommendedName>
</protein>
<comment type="catalytic activity">
    <reaction evidence="11">
        <text>Couples ATP hydrolysis with the unwinding of duplex DNA by translocating in the 3'-5' direction.</text>
        <dbReference type="EC" id="5.6.2.4"/>
    </reaction>
</comment>
<evidence type="ECO:0000256" key="4">
    <source>
        <dbReference type="ARBA" id="ARBA00022801"/>
    </source>
</evidence>
<keyword evidence="6" id="KW-0269">Exonuclease</keyword>
<evidence type="ECO:0000256" key="1">
    <source>
        <dbReference type="ARBA" id="ARBA00022722"/>
    </source>
</evidence>
<dbReference type="Pfam" id="PF13361">
    <property type="entry name" value="UvrD_C"/>
    <property type="match status" value="1"/>
</dbReference>
<keyword evidence="3" id="KW-0227">DNA damage</keyword>
<keyword evidence="1" id="KW-0540">Nuclease</keyword>
<dbReference type="SUPFAM" id="SSF52980">
    <property type="entry name" value="Restriction endonuclease-like"/>
    <property type="match status" value="1"/>
</dbReference>
<dbReference type="InterPro" id="IPR000212">
    <property type="entry name" value="DNA_helicase_UvrD/REP"/>
</dbReference>
<organism evidence="17">
    <name type="scientific">hydrothermal vent metagenome</name>
    <dbReference type="NCBI Taxonomy" id="652676"/>
    <lineage>
        <taxon>unclassified sequences</taxon>
        <taxon>metagenomes</taxon>
        <taxon>ecological metagenomes</taxon>
    </lineage>
</organism>
<dbReference type="EMBL" id="UOEG01000255">
    <property type="protein sequence ID" value="VAW03268.1"/>
    <property type="molecule type" value="Genomic_DNA"/>
</dbReference>
<comment type="catalytic activity">
    <reaction evidence="13">
        <text>ATP + H2O = ADP + phosphate + H(+)</text>
        <dbReference type="Rhea" id="RHEA:13065"/>
        <dbReference type="ChEBI" id="CHEBI:15377"/>
        <dbReference type="ChEBI" id="CHEBI:15378"/>
        <dbReference type="ChEBI" id="CHEBI:30616"/>
        <dbReference type="ChEBI" id="CHEBI:43474"/>
        <dbReference type="ChEBI" id="CHEBI:456216"/>
        <dbReference type="EC" id="5.6.2.4"/>
    </reaction>
</comment>
<keyword evidence="5" id="KW-0347">Helicase</keyword>
<dbReference type="PROSITE" id="PS51198">
    <property type="entry name" value="UVRD_HELICASE_ATP_BIND"/>
    <property type="match status" value="1"/>
</dbReference>
<dbReference type="GO" id="GO:0033202">
    <property type="term" value="C:DNA helicase complex"/>
    <property type="evidence" value="ECO:0007669"/>
    <property type="project" value="TreeGrafter"/>
</dbReference>
<dbReference type="GO" id="GO:0005524">
    <property type="term" value="F:ATP binding"/>
    <property type="evidence" value="ECO:0007669"/>
    <property type="project" value="UniProtKB-KW"/>
</dbReference>
<evidence type="ECO:0000256" key="3">
    <source>
        <dbReference type="ARBA" id="ARBA00022763"/>
    </source>
</evidence>
<feature type="region of interest" description="Disordered" evidence="14">
    <location>
        <begin position="547"/>
        <end position="585"/>
    </location>
</feature>
<keyword evidence="2" id="KW-0547">Nucleotide-binding</keyword>
<evidence type="ECO:0000256" key="8">
    <source>
        <dbReference type="ARBA" id="ARBA00023125"/>
    </source>
</evidence>
<feature type="domain" description="UvrD-like helicase C-terminal" evidence="16">
    <location>
        <begin position="128"/>
        <end position="408"/>
    </location>
</feature>
<keyword evidence="9" id="KW-0234">DNA repair</keyword>
<keyword evidence="10" id="KW-0413">Isomerase</keyword>
<evidence type="ECO:0000256" key="10">
    <source>
        <dbReference type="ARBA" id="ARBA00023235"/>
    </source>
</evidence>
<dbReference type="EC" id="5.6.2.4" evidence="12"/>
<feature type="domain" description="UvrD-like helicase ATP-binding" evidence="15">
    <location>
        <begin position="1"/>
        <end position="102"/>
    </location>
</feature>
<dbReference type="InterPro" id="IPR014017">
    <property type="entry name" value="DNA_helicase_UvrD-like_C"/>
</dbReference>
<dbReference type="PANTHER" id="PTHR11070:SF2">
    <property type="entry name" value="ATP-DEPENDENT DNA HELICASE SRS2"/>
    <property type="match status" value="1"/>
</dbReference>
<evidence type="ECO:0000256" key="5">
    <source>
        <dbReference type="ARBA" id="ARBA00022806"/>
    </source>
</evidence>
<keyword evidence="7" id="KW-0067">ATP-binding</keyword>
<dbReference type="InterPro" id="IPR011335">
    <property type="entry name" value="Restrct_endonuc-II-like"/>
</dbReference>
<dbReference type="GO" id="GO:0005829">
    <property type="term" value="C:cytosol"/>
    <property type="evidence" value="ECO:0007669"/>
    <property type="project" value="TreeGrafter"/>
</dbReference>
<dbReference type="GO" id="GO:0000725">
    <property type="term" value="P:recombinational repair"/>
    <property type="evidence" value="ECO:0007669"/>
    <property type="project" value="TreeGrafter"/>
</dbReference>
<evidence type="ECO:0000256" key="13">
    <source>
        <dbReference type="ARBA" id="ARBA00048988"/>
    </source>
</evidence>
<dbReference type="InterPro" id="IPR014016">
    <property type="entry name" value="UvrD-like_ATP-bd"/>
</dbReference>
<proteinExistence type="predicted"/>
<feature type="non-terminal residue" evidence="17">
    <location>
        <position position="1"/>
    </location>
</feature>
<evidence type="ECO:0000313" key="17">
    <source>
        <dbReference type="EMBL" id="VAW03268.1"/>
    </source>
</evidence>
<evidence type="ECO:0000256" key="12">
    <source>
        <dbReference type="ARBA" id="ARBA00034808"/>
    </source>
</evidence>
<dbReference type="InterPro" id="IPR038726">
    <property type="entry name" value="PDDEXK_AddAB-type"/>
</dbReference>
<gene>
    <name evidence="17" type="ORF">MNBD_ALPHA07-1637</name>
</gene>
<sequence>AWVLFRLDGGIDHILVDEAQDTSPVQWQVIERLTQEFTSGQGARADTLRTIFVVGDKKQSIYSFQGADPREFDRMKDDFKARLGAAGQPLQVMGMGYSFRSSQAILTAVDHSFENAESSGFTPDQPHLAFKSTLPGRVDLWPIVPEPDKEETPDWHLPVDVKAPNDPDILLARQVAAHIHHLIETKHPIPASEALDGVHPSHPAKPGDFLILVQRRSELFHEIIRECKTLDLPIAGADRLKVGAELAVRDLEAMLSFLATPDDDYSLAVALKSPLLGWSERDLYGLAQGRAPKKHLWAELRDRAKEFPATMAVLNDLRSNADYLRPYDLIERILTRHHGRRNLLARLGSEAEDGVDALLSQALAFEQNAVDSLTGFLVWMEADALEIKRQMDSAGNRIRVMTVHGAKGLESPVVILPDTGRRDIKINAQLVTADNTVLWRSTADTAPGKITSITEQMKTAEKAERDRLLYVAMTRAEKWLIVAAAKDLGNSGETWYDKVKEGMTRAGAAPYDFANGAGLRLTHSDWADNSPIDAPPPAPFETGLPPYFTTPAAKTDAARPTLSPSDLGGAKALPGEPGPDEDAGLKRGRQIHRLLEVLPDIPQGKWPEVAAQFLAHGDDAATGADLAGLLAEATNVLTEPDLKPLFANALAEVPVSARSDALNGRRIHGKIDLLVMRDDHILAVDFKSNMIVPDTPAECPDGLLRQMGAYGEALQQIYPKHRIETAILWTRKTTLMPLPHDLVVTALQNTHIP</sequence>
<dbReference type="GO" id="GO:0043138">
    <property type="term" value="F:3'-5' DNA helicase activity"/>
    <property type="evidence" value="ECO:0007669"/>
    <property type="project" value="UniProtKB-EC"/>
</dbReference>
<dbReference type="InterPro" id="IPR011604">
    <property type="entry name" value="PDDEXK-like_dom_sf"/>
</dbReference>
<dbReference type="Gene3D" id="1.10.486.10">
    <property type="entry name" value="PCRA, domain 4"/>
    <property type="match status" value="1"/>
</dbReference>
<keyword evidence="4" id="KW-0378">Hydrolase</keyword>
<dbReference type="SUPFAM" id="SSF52540">
    <property type="entry name" value="P-loop containing nucleoside triphosphate hydrolases"/>
    <property type="match status" value="2"/>
</dbReference>
<reference evidence="17" key="1">
    <citation type="submission" date="2018-06" db="EMBL/GenBank/DDBJ databases">
        <authorList>
            <person name="Zhirakovskaya E."/>
        </authorList>
    </citation>
    <scope>NUCLEOTIDE SEQUENCE</scope>
</reference>
<dbReference type="Pfam" id="PF12705">
    <property type="entry name" value="PDDEXK_1"/>
    <property type="match status" value="1"/>
</dbReference>